<dbReference type="RefSeq" id="WP_061152285.1">
    <property type="nucleotide sequence ID" value="NZ_FCOM02000097.1"/>
</dbReference>
<organism evidence="1 2">
    <name type="scientific">Caballeronia arvi</name>
    <dbReference type="NCBI Taxonomy" id="1777135"/>
    <lineage>
        <taxon>Bacteria</taxon>
        <taxon>Pseudomonadati</taxon>
        <taxon>Pseudomonadota</taxon>
        <taxon>Betaproteobacteria</taxon>
        <taxon>Burkholderiales</taxon>
        <taxon>Burkholderiaceae</taxon>
        <taxon>Caballeronia</taxon>
    </lineage>
</organism>
<reference evidence="1" key="1">
    <citation type="submission" date="2016-01" db="EMBL/GenBank/DDBJ databases">
        <authorList>
            <person name="Peeters C."/>
        </authorList>
    </citation>
    <scope>NUCLEOTIDE SEQUENCE [LARGE SCALE GENOMIC DNA]</scope>
    <source>
        <strain evidence="1">LMG 29317</strain>
    </source>
</reference>
<evidence type="ECO:0000313" key="1">
    <source>
        <dbReference type="EMBL" id="SAL87622.1"/>
    </source>
</evidence>
<gene>
    <name evidence="1" type="ORF">AWB74_08190</name>
</gene>
<dbReference type="AlphaFoldDB" id="A0A158L2Q1"/>
<comment type="caution">
    <text evidence="1">The sequence shown here is derived from an EMBL/GenBank/DDBJ whole genome shotgun (WGS) entry which is preliminary data.</text>
</comment>
<sequence length="71" mass="8233">MVLVFASGRESSDRRGRARQLLKTGLGPLLDCWAKELWAAVIINRVSLHHYTKPVLDLWSCFLNERPFVFF</sequence>
<protein>
    <submittedName>
        <fullName evidence="1">Uncharacterized protein</fullName>
    </submittedName>
</protein>
<dbReference type="Proteomes" id="UP000055019">
    <property type="component" value="Unassembled WGS sequence"/>
</dbReference>
<proteinExistence type="predicted"/>
<keyword evidence="2" id="KW-1185">Reference proteome</keyword>
<accession>A0A158L2Q1</accession>
<dbReference type="EMBL" id="FCOM02000097">
    <property type="protein sequence ID" value="SAL87622.1"/>
    <property type="molecule type" value="Genomic_DNA"/>
</dbReference>
<name>A0A158L2Q1_9BURK</name>
<evidence type="ECO:0000313" key="2">
    <source>
        <dbReference type="Proteomes" id="UP000055019"/>
    </source>
</evidence>